<evidence type="ECO:0000313" key="1">
    <source>
        <dbReference type="EMBL" id="PNT08698.1"/>
    </source>
</evidence>
<dbReference type="AlphaFoldDB" id="A0A2K1Y6R8"/>
<keyword evidence="2" id="KW-1185">Reference proteome</keyword>
<protein>
    <submittedName>
        <fullName evidence="1">Uncharacterized protein</fullName>
    </submittedName>
</protein>
<dbReference type="Proteomes" id="UP000006729">
    <property type="component" value="Chromosome 12"/>
</dbReference>
<evidence type="ECO:0000313" key="2">
    <source>
        <dbReference type="Proteomes" id="UP000006729"/>
    </source>
</evidence>
<gene>
    <name evidence="1" type="ORF">POPTR_012G002400</name>
</gene>
<organism evidence="1 2">
    <name type="scientific">Populus trichocarpa</name>
    <name type="common">Western balsam poplar</name>
    <name type="synonym">Populus balsamifera subsp. trichocarpa</name>
    <dbReference type="NCBI Taxonomy" id="3694"/>
    <lineage>
        <taxon>Eukaryota</taxon>
        <taxon>Viridiplantae</taxon>
        <taxon>Streptophyta</taxon>
        <taxon>Embryophyta</taxon>
        <taxon>Tracheophyta</taxon>
        <taxon>Spermatophyta</taxon>
        <taxon>Magnoliopsida</taxon>
        <taxon>eudicotyledons</taxon>
        <taxon>Gunneridae</taxon>
        <taxon>Pentapetalae</taxon>
        <taxon>rosids</taxon>
        <taxon>fabids</taxon>
        <taxon>Malpighiales</taxon>
        <taxon>Salicaceae</taxon>
        <taxon>Saliceae</taxon>
        <taxon>Populus</taxon>
    </lineage>
</organism>
<dbReference type="EMBL" id="CM009301">
    <property type="protein sequence ID" value="PNT08698.1"/>
    <property type="molecule type" value="Genomic_DNA"/>
</dbReference>
<dbReference type="InParanoid" id="A0A2K1Y6R8"/>
<sequence length="80" mass="9683">MAESSFALLSLHCLCLKYLLSNKVTYLYLTLKQAFRLERKFLIILQFMKRLVIWLLIQDPCIIFLYKMGEEDLHYWISTF</sequence>
<proteinExistence type="predicted"/>
<accession>A0A2K1Y6R8</accession>
<reference evidence="1 2" key="1">
    <citation type="journal article" date="2006" name="Science">
        <title>The genome of black cottonwood, Populus trichocarpa (Torr. &amp; Gray).</title>
        <authorList>
            <person name="Tuskan G.A."/>
            <person name="Difazio S."/>
            <person name="Jansson S."/>
            <person name="Bohlmann J."/>
            <person name="Grigoriev I."/>
            <person name="Hellsten U."/>
            <person name="Putnam N."/>
            <person name="Ralph S."/>
            <person name="Rombauts S."/>
            <person name="Salamov A."/>
            <person name="Schein J."/>
            <person name="Sterck L."/>
            <person name="Aerts A."/>
            <person name="Bhalerao R.R."/>
            <person name="Bhalerao R.P."/>
            <person name="Blaudez D."/>
            <person name="Boerjan W."/>
            <person name="Brun A."/>
            <person name="Brunner A."/>
            <person name="Busov V."/>
            <person name="Campbell M."/>
            <person name="Carlson J."/>
            <person name="Chalot M."/>
            <person name="Chapman J."/>
            <person name="Chen G.L."/>
            <person name="Cooper D."/>
            <person name="Coutinho P.M."/>
            <person name="Couturier J."/>
            <person name="Covert S."/>
            <person name="Cronk Q."/>
            <person name="Cunningham R."/>
            <person name="Davis J."/>
            <person name="Degroeve S."/>
            <person name="Dejardin A."/>
            <person name="Depamphilis C."/>
            <person name="Detter J."/>
            <person name="Dirks B."/>
            <person name="Dubchak I."/>
            <person name="Duplessis S."/>
            <person name="Ehlting J."/>
            <person name="Ellis B."/>
            <person name="Gendler K."/>
            <person name="Goodstein D."/>
            <person name="Gribskov M."/>
            <person name="Grimwood J."/>
            <person name="Groover A."/>
            <person name="Gunter L."/>
            <person name="Hamberger B."/>
            <person name="Heinze B."/>
            <person name="Helariutta Y."/>
            <person name="Henrissat B."/>
            <person name="Holligan D."/>
            <person name="Holt R."/>
            <person name="Huang W."/>
            <person name="Islam-Faridi N."/>
            <person name="Jones S."/>
            <person name="Jones-Rhoades M."/>
            <person name="Jorgensen R."/>
            <person name="Joshi C."/>
            <person name="Kangasjarvi J."/>
            <person name="Karlsson J."/>
            <person name="Kelleher C."/>
            <person name="Kirkpatrick R."/>
            <person name="Kirst M."/>
            <person name="Kohler A."/>
            <person name="Kalluri U."/>
            <person name="Larimer F."/>
            <person name="Leebens-Mack J."/>
            <person name="Leple J.C."/>
            <person name="Locascio P."/>
            <person name="Lou Y."/>
            <person name="Lucas S."/>
            <person name="Martin F."/>
            <person name="Montanini B."/>
            <person name="Napoli C."/>
            <person name="Nelson D.R."/>
            <person name="Nelson C."/>
            <person name="Nieminen K."/>
            <person name="Nilsson O."/>
            <person name="Pereda V."/>
            <person name="Peter G."/>
            <person name="Philippe R."/>
            <person name="Pilate G."/>
            <person name="Poliakov A."/>
            <person name="Razumovskaya J."/>
            <person name="Richardson P."/>
            <person name="Rinaldi C."/>
            <person name="Ritland K."/>
            <person name="Rouze P."/>
            <person name="Ryaboy D."/>
            <person name="Schmutz J."/>
            <person name="Schrader J."/>
            <person name="Segerman B."/>
            <person name="Shin H."/>
            <person name="Siddiqui A."/>
            <person name="Sterky F."/>
            <person name="Terry A."/>
            <person name="Tsai C.J."/>
            <person name="Uberbacher E."/>
            <person name="Unneberg P."/>
            <person name="Vahala J."/>
            <person name="Wall K."/>
            <person name="Wessler S."/>
            <person name="Yang G."/>
            <person name="Yin T."/>
            <person name="Douglas C."/>
            <person name="Marra M."/>
            <person name="Sandberg G."/>
            <person name="Van de Peer Y."/>
            <person name="Rokhsar D."/>
        </authorList>
    </citation>
    <scope>NUCLEOTIDE SEQUENCE [LARGE SCALE GENOMIC DNA]</scope>
    <source>
        <strain evidence="2">cv. Nisqually</strain>
    </source>
</reference>
<name>A0A2K1Y6R8_POPTR</name>